<evidence type="ECO:0000256" key="2">
    <source>
        <dbReference type="SAM" id="SignalP"/>
    </source>
</evidence>
<sequence length="132" mass="13615">MNTRRFPRNRLLLPLFALTLTACGAPGSGFENPFTVPVTLTVTPAQLTLAPGARAHVSVTAQAGTRSLGTPTLDPINTSGIQGVPDETGMTITVSEKTPEGTYGLPLKGSVGRGSGQATLNLTVQTKTEANP</sequence>
<dbReference type="Proteomes" id="UP001404956">
    <property type="component" value="Unassembled WGS sequence"/>
</dbReference>
<proteinExistence type="predicted"/>
<dbReference type="PROSITE" id="PS51257">
    <property type="entry name" value="PROKAR_LIPOPROTEIN"/>
    <property type="match status" value="1"/>
</dbReference>
<gene>
    <name evidence="3" type="ORF">Dalu01_02317</name>
</gene>
<feature type="chain" id="PRO_5045511373" description="Lipoprotein" evidence="2">
    <location>
        <begin position="25"/>
        <end position="132"/>
    </location>
</feature>
<organism evidence="3 4">
    <name type="scientific">Deinococcus aluminii</name>
    <dbReference type="NCBI Taxonomy" id="1656885"/>
    <lineage>
        <taxon>Bacteria</taxon>
        <taxon>Thermotogati</taxon>
        <taxon>Deinococcota</taxon>
        <taxon>Deinococci</taxon>
        <taxon>Deinococcales</taxon>
        <taxon>Deinococcaceae</taxon>
        <taxon>Deinococcus</taxon>
    </lineage>
</organism>
<reference evidence="3 4" key="1">
    <citation type="submission" date="2024-02" db="EMBL/GenBank/DDBJ databases">
        <title>Deinococcus aluminii NBRC 112889.</title>
        <authorList>
            <person name="Ichikawa N."/>
            <person name="Katano-Makiyama Y."/>
            <person name="Hidaka K."/>
        </authorList>
    </citation>
    <scope>NUCLEOTIDE SEQUENCE [LARGE SCALE GENOMIC DNA]</scope>
    <source>
        <strain evidence="3 4">NBRC 112889</strain>
    </source>
</reference>
<evidence type="ECO:0000256" key="1">
    <source>
        <dbReference type="SAM" id="MobiDB-lite"/>
    </source>
</evidence>
<feature type="region of interest" description="Disordered" evidence="1">
    <location>
        <begin position="66"/>
        <end position="87"/>
    </location>
</feature>
<keyword evidence="4" id="KW-1185">Reference proteome</keyword>
<protein>
    <recommendedName>
        <fullName evidence="5">Lipoprotein</fullName>
    </recommendedName>
</protein>
<evidence type="ECO:0000313" key="4">
    <source>
        <dbReference type="Proteomes" id="UP001404956"/>
    </source>
</evidence>
<evidence type="ECO:0008006" key="5">
    <source>
        <dbReference type="Google" id="ProtNLM"/>
    </source>
</evidence>
<feature type="signal peptide" evidence="2">
    <location>
        <begin position="1"/>
        <end position="24"/>
    </location>
</feature>
<dbReference type="EMBL" id="BAABRV010000005">
    <property type="protein sequence ID" value="GAA5533909.1"/>
    <property type="molecule type" value="Genomic_DNA"/>
</dbReference>
<comment type="caution">
    <text evidence="3">The sequence shown here is derived from an EMBL/GenBank/DDBJ whole genome shotgun (WGS) entry which is preliminary data.</text>
</comment>
<name>A0ABP9XEX3_9DEIO</name>
<dbReference type="RefSeq" id="WP_345454752.1">
    <property type="nucleotide sequence ID" value="NZ_BAABRV010000005.1"/>
</dbReference>
<evidence type="ECO:0000313" key="3">
    <source>
        <dbReference type="EMBL" id="GAA5533909.1"/>
    </source>
</evidence>
<accession>A0ABP9XEX3</accession>
<feature type="compositionally biased region" description="Polar residues" evidence="1">
    <location>
        <begin position="66"/>
        <end position="81"/>
    </location>
</feature>
<keyword evidence="2" id="KW-0732">Signal</keyword>